<gene>
    <name evidence="3" type="primary">ftsH1</name>
    <name evidence="3" type="ORF">SCNRRL3882_7084</name>
</gene>
<feature type="domain" description="AAA+ ATPase" evidence="2">
    <location>
        <begin position="460"/>
        <end position="592"/>
    </location>
</feature>
<dbReference type="Pfam" id="PF22977">
    <property type="entry name" value="WHD"/>
    <property type="match status" value="1"/>
</dbReference>
<dbReference type="InterPro" id="IPR027417">
    <property type="entry name" value="P-loop_NTPase"/>
</dbReference>
<dbReference type="InterPro" id="IPR003959">
    <property type="entry name" value="ATPase_AAA_core"/>
</dbReference>
<name>A0A2N9BJV3_STRCX</name>
<dbReference type="Gene3D" id="3.40.50.300">
    <property type="entry name" value="P-loop containing nucleotide triphosphate hydrolases"/>
    <property type="match status" value="1"/>
</dbReference>
<dbReference type="EC" id="3.4.24.-" evidence="3"/>
<evidence type="ECO:0000259" key="2">
    <source>
        <dbReference type="SMART" id="SM00382"/>
    </source>
</evidence>
<sequence>MGAHGSHGVREPRAAAAHAGGPTLTAEIRRVLARVDTHAERARGGDGGASGTASVPADGDARAAAGAAPVAAAGPGTAALDALVTCFGLTPFERDLVVLTAAQELDPTTAARCAAASADPERAHPTFSLALAALAEPHWSALTPVSPLRRWRIVELEDETRLTTSRLRLDERILHFLLGSPYLDTRLHGQARRTPVPDRLPPSYDVAASRVAAGWADGARPDAPLLVELVGGDLRSRADIAAAGAARAGLGLYTMSAEDISTDAAERDRFARLWQREAILLPAALLVEAGEVDRDQRAATEAFLAGAAVPVVVSSADPRRTDRPHGTRVSVPPLDDDEQFDLWADAFRDVADLDDGELRSLVAQFRLPPHVVRSAAATVRRELPHEDELDAVQLAWRAGLDEARIGMDELGRRIEPQAGWDDLVLHERQTNVLREIVAHVRQRATVHQDWGFARTLRRGLGVTALFAGGSGTGKTLAAEVMAKELGLDLFVIDLSQVVSKYIGETEKNLRRVFDAAEAGGALLLFDEADALFGKRSEVKDSHDRYANLEVSYLLMRMEAYRGLAILTTNMKKALDNAFLRRIRFVVDFPFPAEHERAEIWRRVLPPQAPVKDLDPRLLAQLTVAGGSIRNIALSGAFLAAEESEALQMRHMAAAARTEYLKLERSLTPTEVRGWV</sequence>
<dbReference type="GO" id="GO:0008237">
    <property type="term" value="F:metallopeptidase activity"/>
    <property type="evidence" value="ECO:0007669"/>
    <property type="project" value="UniProtKB-KW"/>
</dbReference>
<accession>A0A2N9BJV3</accession>
<reference evidence="4" key="1">
    <citation type="submission" date="2017-11" db="EMBL/GenBank/DDBJ databases">
        <authorList>
            <person name="Wibberg D."/>
        </authorList>
    </citation>
    <scope>NUCLEOTIDE SEQUENCE [LARGE SCALE GENOMIC DNA]</scope>
</reference>
<dbReference type="PANTHER" id="PTHR46411:SF3">
    <property type="entry name" value="AAA+ ATPASE DOMAIN-CONTAINING PROTEIN"/>
    <property type="match status" value="1"/>
</dbReference>
<protein>
    <submittedName>
        <fullName evidence="3">ATP-dependent zinc metalloprotease FtsH 1</fullName>
        <ecNumber evidence="3">3.4.24.-</ecNumber>
    </submittedName>
</protein>
<dbReference type="GO" id="GO:0006508">
    <property type="term" value="P:proteolysis"/>
    <property type="evidence" value="ECO:0007669"/>
    <property type="project" value="UniProtKB-KW"/>
</dbReference>
<dbReference type="SUPFAM" id="SSF52540">
    <property type="entry name" value="P-loop containing nucleoside triphosphate hydrolases"/>
    <property type="match status" value="1"/>
</dbReference>
<dbReference type="InterPro" id="IPR054472">
    <property type="entry name" value="WHD"/>
</dbReference>
<dbReference type="SMART" id="SM00382">
    <property type="entry name" value="AAA"/>
    <property type="match status" value="1"/>
</dbReference>
<feature type="region of interest" description="Disordered" evidence="1">
    <location>
        <begin position="39"/>
        <end position="59"/>
    </location>
</feature>
<evidence type="ECO:0000313" key="3">
    <source>
        <dbReference type="EMBL" id="SOR83638.1"/>
    </source>
</evidence>
<feature type="region of interest" description="Disordered" evidence="1">
    <location>
        <begin position="1"/>
        <end position="22"/>
    </location>
</feature>
<dbReference type="RefSeq" id="WP_010037461.1">
    <property type="nucleotide sequence ID" value="NZ_LT962942.1"/>
</dbReference>
<dbReference type="GO" id="GO:0005524">
    <property type="term" value="F:ATP binding"/>
    <property type="evidence" value="ECO:0007669"/>
    <property type="project" value="InterPro"/>
</dbReference>
<dbReference type="Proteomes" id="UP000235464">
    <property type="component" value="Chromosome I"/>
</dbReference>
<dbReference type="OrthoDB" id="9802352at2"/>
<keyword evidence="3" id="KW-0482">Metalloprotease</keyword>
<dbReference type="Pfam" id="PF00004">
    <property type="entry name" value="AAA"/>
    <property type="match status" value="1"/>
</dbReference>
<keyword evidence="3" id="KW-0378">Hydrolase</keyword>
<dbReference type="CDD" id="cd19481">
    <property type="entry name" value="RecA-like_protease"/>
    <property type="match status" value="1"/>
</dbReference>
<dbReference type="PANTHER" id="PTHR46411">
    <property type="entry name" value="FAMILY ATPASE, PUTATIVE-RELATED"/>
    <property type="match status" value="1"/>
</dbReference>
<dbReference type="InterPro" id="IPR003593">
    <property type="entry name" value="AAA+_ATPase"/>
</dbReference>
<dbReference type="AlphaFoldDB" id="A0A2N9BJV3"/>
<organism evidence="3 4">
    <name type="scientific">Streptomyces chartreusis NRRL 3882</name>
    <dbReference type="NCBI Taxonomy" id="1079985"/>
    <lineage>
        <taxon>Bacteria</taxon>
        <taxon>Bacillati</taxon>
        <taxon>Actinomycetota</taxon>
        <taxon>Actinomycetes</taxon>
        <taxon>Kitasatosporales</taxon>
        <taxon>Streptomycetaceae</taxon>
        <taxon>Streptomyces</taxon>
    </lineage>
</organism>
<evidence type="ECO:0000313" key="4">
    <source>
        <dbReference type="Proteomes" id="UP000235464"/>
    </source>
</evidence>
<keyword evidence="4" id="KW-1185">Reference proteome</keyword>
<evidence type="ECO:0000256" key="1">
    <source>
        <dbReference type="SAM" id="MobiDB-lite"/>
    </source>
</evidence>
<dbReference type="EMBL" id="LT963352">
    <property type="protein sequence ID" value="SOR83638.1"/>
    <property type="molecule type" value="Genomic_DNA"/>
</dbReference>
<keyword evidence="3" id="KW-0645">Protease</keyword>
<dbReference type="GO" id="GO:0016887">
    <property type="term" value="F:ATP hydrolysis activity"/>
    <property type="evidence" value="ECO:0007669"/>
    <property type="project" value="InterPro"/>
</dbReference>
<proteinExistence type="predicted"/>